<evidence type="ECO:0008006" key="4">
    <source>
        <dbReference type="Google" id="ProtNLM"/>
    </source>
</evidence>
<evidence type="ECO:0000313" key="3">
    <source>
        <dbReference type="Proteomes" id="UP000000245"/>
    </source>
</evidence>
<keyword evidence="3" id="KW-1185">Reference proteome</keyword>
<dbReference type="HOGENOM" id="CLU_2178091_0_0_5"/>
<dbReference type="Proteomes" id="UP000000245">
    <property type="component" value="Chromosome"/>
</dbReference>
<gene>
    <name evidence="2" type="ordered locus">Acry_2817</name>
</gene>
<organism evidence="2 3">
    <name type="scientific">Acidiphilium cryptum (strain JF-5)</name>
    <dbReference type="NCBI Taxonomy" id="349163"/>
    <lineage>
        <taxon>Bacteria</taxon>
        <taxon>Pseudomonadati</taxon>
        <taxon>Pseudomonadota</taxon>
        <taxon>Alphaproteobacteria</taxon>
        <taxon>Acetobacterales</taxon>
        <taxon>Acidocellaceae</taxon>
        <taxon>Acidiphilium</taxon>
    </lineage>
</organism>
<name>A5G2C5_ACICJ</name>
<feature type="chain" id="PRO_5002681929" description="Transmembrane protein" evidence="1">
    <location>
        <begin position="38"/>
        <end position="109"/>
    </location>
</feature>
<dbReference type="AlphaFoldDB" id="A5G2C5"/>
<dbReference type="KEGG" id="acr:Acry_2817"/>
<evidence type="ECO:0000313" key="2">
    <source>
        <dbReference type="EMBL" id="ABQ32007.1"/>
    </source>
</evidence>
<keyword evidence="1" id="KW-0732">Signal</keyword>
<feature type="signal peptide" evidence="1">
    <location>
        <begin position="1"/>
        <end position="37"/>
    </location>
</feature>
<sequence length="109" mass="11916">MKMSERSRKATGRIGRVASVLLAAGIGLVATGATAFADPPWGHDHWEHHGWHHGWRHDDDDGGWHRGYVYGYAPPPAYYPPPPVYYAPPPPVYVGPPSVSFGVNIPLGH</sequence>
<evidence type="ECO:0000256" key="1">
    <source>
        <dbReference type="SAM" id="SignalP"/>
    </source>
</evidence>
<accession>A5G2C5</accession>
<reference evidence="2 3" key="1">
    <citation type="submission" date="2007-05" db="EMBL/GenBank/DDBJ databases">
        <title>Complete sequence of chromosome of Acidiphilium cryptum JF-5.</title>
        <authorList>
            <consortium name="US DOE Joint Genome Institute"/>
            <person name="Copeland A."/>
            <person name="Lucas S."/>
            <person name="Lapidus A."/>
            <person name="Barry K."/>
            <person name="Detter J.C."/>
            <person name="Glavina del Rio T."/>
            <person name="Hammon N."/>
            <person name="Israni S."/>
            <person name="Dalin E."/>
            <person name="Tice H."/>
            <person name="Pitluck S."/>
            <person name="Sims D."/>
            <person name="Brettin T."/>
            <person name="Bruce D."/>
            <person name="Han C."/>
            <person name="Schmutz J."/>
            <person name="Larimer F."/>
            <person name="Land M."/>
            <person name="Hauser L."/>
            <person name="Kyrpides N."/>
            <person name="Kim E."/>
            <person name="Magnuson T."/>
            <person name="Richardson P."/>
        </authorList>
    </citation>
    <scope>NUCLEOTIDE SEQUENCE [LARGE SCALE GENOMIC DNA]</scope>
    <source>
        <strain evidence="2 3">JF-5</strain>
    </source>
</reference>
<dbReference type="EMBL" id="CP000697">
    <property type="protein sequence ID" value="ABQ32007.1"/>
    <property type="molecule type" value="Genomic_DNA"/>
</dbReference>
<proteinExistence type="predicted"/>
<protein>
    <recommendedName>
        <fullName evidence="4">Transmembrane protein</fullName>
    </recommendedName>
</protein>